<protein>
    <submittedName>
        <fullName evidence="1">DUF11 domain-containing protein</fullName>
    </submittedName>
</protein>
<evidence type="ECO:0000313" key="2">
    <source>
        <dbReference type="Proteomes" id="UP000604661"/>
    </source>
</evidence>
<reference evidence="1 2" key="1">
    <citation type="journal article" date="2020" name="ISME J.">
        <title>Comparative genomics reveals insights into cyanobacterial evolution and habitat adaptation.</title>
        <authorList>
            <person name="Chen M.Y."/>
            <person name="Teng W.K."/>
            <person name="Zhao L."/>
            <person name="Hu C.X."/>
            <person name="Zhou Y.K."/>
            <person name="Han B.P."/>
            <person name="Song L.R."/>
            <person name="Shu W.S."/>
        </authorList>
    </citation>
    <scope>NUCLEOTIDE SEQUENCE [LARGE SCALE GENOMIC DNA]</scope>
    <source>
        <strain evidence="1 2">FACHB-391</strain>
    </source>
</reference>
<accession>A0ABR8F5L4</accession>
<keyword evidence="2" id="KW-1185">Reference proteome</keyword>
<organism evidence="1 2">
    <name type="scientific">Nostoc linckia FACHB-391</name>
    <dbReference type="NCBI Taxonomy" id="2692906"/>
    <lineage>
        <taxon>Bacteria</taxon>
        <taxon>Bacillati</taxon>
        <taxon>Cyanobacteriota</taxon>
        <taxon>Cyanophyceae</taxon>
        <taxon>Nostocales</taxon>
        <taxon>Nostocaceae</taxon>
        <taxon>Nostoc</taxon>
    </lineage>
</organism>
<dbReference type="RefSeq" id="WP_190901024.1">
    <property type="nucleotide sequence ID" value="NZ_JACJTE010000085.1"/>
</dbReference>
<dbReference type="EMBL" id="JACJTE010000085">
    <property type="protein sequence ID" value="MBD2565437.1"/>
    <property type="molecule type" value="Genomic_DNA"/>
</dbReference>
<dbReference type="Proteomes" id="UP000604661">
    <property type="component" value="Unassembled WGS sequence"/>
</dbReference>
<proteinExistence type="predicted"/>
<sequence>MRRVSLSGLGAFAFGVGGAIALIATVPFLSQISGIANVWHSGSAVAQNIKNQGQIQLRLEAEKQVVAQDQLGKQSQKWEPLKGQAVVRPGDVLRYTLSGENKSDRLMKNLTLNQPIPKGMVYALKSANVTNNGKITYSIDGGRSFGENPTVKVTLPDGKVETKPARAIAYTHIRLQVPSLPAKATVKATYQTQVR</sequence>
<dbReference type="PIRSF" id="PIRSF014979">
    <property type="entry name" value="UCP014979"/>
    <property type="match status" value="1"/>
</dbReference>
<dbReference type="InterPro" id="IPR014468">
    <property type="entry name" value="UCP014979"/>
</dbReference>
<evidence type="ECO:0000313" key="1">
    <source>
        <dbReference type="EMBL" id="MBD2565437.1"/>
    </source>
</evidence>
<comment type="caution">
    <text evidence="1">The sequence shown here is derived from an EMBL/GenBank/DDBJ whole genome shotgun (WGS) entry which is preliminary data.</text>
</comment>
<gene>
    <name evidence="1" type="ORF">H6G95_33685</name>
</gene>
<name>A0ABR8F5L4_NOSLI</name>